<organism evidence="1 2">
    <name type="scientific">Dysgonomonas termitidis</name>
    <dbReference type="NCBI Taxonomy" id="1516126"/>
    <lineage>
        <taxon>Bacteria</taxon>
        <taxon>Pseudomonadati</taxon>
        <taxon>Bacteroidota</taxon>
        <taxon>Bacteroidia</taxon>
        <taxon>Bacteroidales</taxon>
        <taxon>Dysgonomonadaceae</taxon>
        <taxon>Dysgonomonas</taxon>
    </lineage>
</organism>
<dbReference type="RefSeq" id="WP_379999408.1">
    <property type="nucleotide sequence ID" value="NZ_JBHSGN010000117.1"/>
</dbReference>
<comment type="caution">
    <text evidence="1">The sequence shown here is derived from an EMBL/GenBank/DDBJ whole genome shotgun (WGS) entry which is preliminary data.</text>
</comment>
<name>A0ABV9L1B1_9BACT</name>
<evidence type="ECO:0000313" key="2">
    <source>
        <dbReference type="Proteomes" id="UP001596023"/>
    </source>
</evidence>
<evidence type="ECO:0000313" key="1">
    <source>
        <dbReference type="EMBL" id="MFC4675818.1"/>
    </source>
</evidence>
<protein>
    <submittedName>
        <fullName evidence="1">Uncharacterized protein</fullName>
    </submittedName>
</protein>
<dbReference type="EMBL" id="JBHSGN010000117">
    <property type="protein sequence ID" value="MFC4675818.1"/>
    <property type="molecule type" value="Genomic_DNA"/>
</dbReference>
<sequence length="159" mass="18398">MKRFITTKFFCTLQEASRKDIDIDTRTLESSYNEFAGLLFTQSTASTDKTVYRNTLAYTRAEFAGLTGVSGKNVRTYLYKAIKLVDIHIEWVERQLLAEPKLFYTQIDTPWKKVSPMTGSSAFDWQISDNDLIELARSLYVANISFHKGKRTRFIDIEK</sequence>
<keyword evidence="2" id="KW-1185">Reference proteome</keyword>
<dbReference type="Proteomes" id="UP001596023">
    <property type="component" value="Unassembled WGS sequence"/>
</dbReference>
<reference evidence="2" key="1">
    <citation type="journal article" date="2019" name="Int. J. Syst. Evol. Microbiol.">
        <title>The Global Catalogue of Microorganisms (GCM) 10K type strain sequencing project: providing services to taxonomists for standard genome sequencing and annotation.</title>
        <authorList>
            <consortium name="The Broad Institute Genomics Platform"/>
            <consortium name="The Broad Institute Genome Sequencing Center for Infectious Disease"/>
            <person name="Wu L."/>
            <person name="Ma J."/>
        </authorList>
    </citation>
    <scope>NUCLEOTIDE SEQUENCE [LARGE SCALE GENOMIC DNA]</scope>
    <source>
        <strain evidence="2">CCUG 66188</strain>
    </source>
</reference>
<proteinExistence type="predicted"/>
<accession>A0ABV9L1B1</accession>
<gene>
    <name evidence="1" type="ORF">ACFO6W_19195</name>
</gene>